<sequence>MTIQETVTLESEFDPMAPEFTADQHKALKELRENNPVAYSSQFGGFWSLFRRADVVQAARNHGELINSVLHVIPAGLAGNSRPLMHSDEPEHTLYKDVIQKVLGNDDLRDRVVGEVRNRAKELIAAMVERGSGDLVTDFDDPLMGFAITSIFNIDEVTGDEMDLIIRDYVIGGQVREAEKMQAASAKLEGIAWNLLADRRENPRDPATDLATALVQAQGAGILVEEEKIMGAQRQPLVVVWLATSHTLSNIFRRLLTDHGLHQTLRANPELVETSVDEFLRMDQPQIGFARSSTVDLEFGGRTIPAGSPVALVFPAANRDPEAFEDPETFKIGRSPNPHLAFSHGVHGCPGKGIAKGLVAVAIEELITGTGGFELTIPVEEIPNEHWPFRASLSLPVSVKAPASA</sequence>
<evidence type="ECO:0000313" key="3">
    <source>
        <dbReference type="EMBL" id="MDR7083279.1"/>
    </source>
</evidence>
<protein>
    <submittedName>
        <fullName evidence="3">Cytochrome P450</fullName>
    </submittedName>
</protein>
<dbReference type="InterPro" id="IPR036396">
    <property type="entry name" value="Cyt_P450_sf"/>
</dbReference>
<keyword evidence="2" id="KW-0560">Oxidoreductase</keyword>
<dbReference type="Pfam" id="PF00067">
    <property type="entry name" value="p450"/>
    <property type="match status" value="1"/>
</dbReference>
<evidence type="ECO:0000313" key="4">
    <source>
        <dbReference type="Proteomes" id="UP001252243"/>
    </source>
</evidence>
<dbReference type="InterPro" id="IPR017972">
    <property type="entry name" value="Cyt_P450_CS"/>
</dbReference>
<organism evidence="3 4">
    <name type="scientific">Arthrobacter ginsengisoli</name>
    <dbReference type="NCBI Taxonomy" id="1356565"/>
    <lineage>
        <taxon>Bacteria</taxon>
        <taxon>Bacillati</taxon>
        <taxon>Actinomycetota</taxon>
        <taxon>Actinomycetes</taxon>
        <taxon>Micrococcales</taxon>
        <taxon>Micrococcaceae</taxon>
        <taxon>Arthrobacter</taxon>
    </lineage>
</organism>
<dbReference type="PANTHER" id="PTHR46696:SF6">
    <property type="entry name" value="P450, PUTATIVE (EUROFUNG)-RELATED"/>
    <property type="match status" value="1"/>
</dbReference>
<dbReference type="InterPro" id="IPR001128">
    <property type="entry name" value="Cyt_P450"/>
</dbReference>
<keyword evidence="2" id="KW-0408">Iron</keyword>
<comment type="similarity">
    <text evidence="1 2">Belongs to the cytochrome P450 family.</text>
</comment>
<dbReference type="PANTHER" id="PTHR46696">
    <property type="entry name" value="P450, PUTATIVE (EUROFUNG)-RELATED"/>
    <property type="match status" value="1"/>
</dbReference>
<keyword evidence="2" id="KW-0479">Metal-binding</keyword>
<comment type="caution">
    <text evidence="3">The sequence shown here is derived from an EMBL/GenBank/DDBJ whole genome shotgun (WGS) entry which is preliminary data.</text>
</comment>
<keyword evidence="2" id="KW-0503">Monooxygenase</keyword>
<evidence type="ECO:0000256" key="1">
    <source>
        <dbReference type="ARBA" id="ARBA00010617"/>
    </source>
</evidence>
<name>A0ABU1UDJ6_9MICC</name>
<proteinExistence type="inferred from homology"/>
<dbReference type="Proteomes" id="UP001252243">
    <property type="component" value="Unassembled WGS sequence"/>
</dbReference>
<dbReference type="PROSITE" id="PS00086">
    <property type="entry name" value="CYTOCHROME_P450"/>
    <property type="match status" value="1"/>
</dbReference>
<dbReference type="Gene3D" id="1.10.630.10">
    <property type="entry name" value="Cytochrome P450"/>
    <property type="match status" value="1"/>
</dbReference>
<keyword evidence="4" id="KW-1185">Reference proteome</keyword>
<accession>A0ABU1UDJ6</accession>
<dbReference type="SUPFAM" id="SSF48264">
    <property type="entry name" value="Cytochrome P450"/>
    <property type="match status" value="1"/>
</dbReference>
<dbReference type="PRINTS" id="PR00359">
    <property type="entry name" value="BP450"/>
</dbReference>
<keyword evidence="2" id="KW-0349">Heme</keyword>
<dbReference type="EMBL" id="JAVDVQ010000010">
    <property type="protein sequence ID" value="MDR7083279.1"/>
    <property type="molecule type" value="Genomic_DNA"/>
</dbReference>
<dbReference type="InterPro" id="IPR002397">
    <property type="entry name" value="Cyt_P450_B"/>
</dbReference>
<gene>
    <name evidence="3" type="ORF">J2X01_002573</name>
</gene>
<reference evidence="3 4" key="1">
    <citation type="submission" date="2023-07" db="EMBL/GenBank/DDBJ databases">
        <title>Sorghum-associated microbial communities from plants grown in Nebraska, USA.</title>
        <authorList>
            <person name="Schachtman D."/>
        </authorList>
    </citation>
    <scope>NUCLEOTIDE SEQUENCE [LARGE SCALE GENOMIC DNA]</scope>
    <source>
        <strain evidence="3 4">BE167</strain>
    </source>
</reference>
<dbReference type="RefSeq" id="WP_310057728.1">
    <property type="nucleotide sequence ID" value="NZ_JAVDVQ010000010.1"/>
</dbReference>
<evidence type="ECO:0000256" key="2">
    <source>
        <dbReference type="RuleBase" id="RU000461"/>
    </source>
</evidence>